<protein>
    <submittedName>
        <fullName evidence="1">Uncharacterized protein</fullName>
    </submittedName>
</protein>
<gene>
    <name evidence="1" type="ORF">BRARA_F03478</name>
</gene>
<dbReference type="AlphaFoldDB" id="A0A397Z7W9"/>
<dbReference type="Proteomes" id="UP000264353">
    <property type="component" value="Chromosome A6"/>
</dbReference>
<evidence type="ECO:0000313" key="1">
    <source>
        <dbReference type="EMBL" id="RID60314.1"/>
    </source>
</evidence>
<dbReference type="EMBL" id="CM010633">
    <property type="protein sequence ID" value="RID60314.1"/>
    <property type="molecule type" value="Genomic_DNA"/>
</dbReference>
<proteinExistence type="predicted"/>
<accession>A0A397Z7W9</accession>
<evidence type="ECO:0000313" key="2">
    <source>
        <dbReference type="Proteomes" id="UP000264353"/>
    </source>
</evidence>
<reference evidence="1 2" key="1">
    <citation type="submission" date="2018-06" db="EMBL/GenBank/DDBJ databases">
        <title>WGS assembly of Brassica rapa FPsc.</title>
        <authorList>
            <person name="Bowman J."/>
            <person name="Kohchi T."/>
            <person name="Yamato K."/>
            <person name="Jenkins J."/>
            <person name="Shu S."/>
            <person name="Ishizaki K."/>
            <person name="Yamaoka S."/>
            <person name="Nishihama R."/>
            <person name="Nakamura Y."/>
            <person name="Berger F."/>
            <person name="Adam C."/>
            <person name="Aki S."/>
            <person name="Althoff F."/>
            <person name="Araki T."/>
            <person name="Arteaga-Vazquez M."/>
            <person name="Balasubrmanian S."/>
            <person name="Bauer D."/>
            <person name="Boehm C."/>
            <person name="Briginshaw L."/>
            <person name="Caballero-Perez J."/>
            <person name="Catarino B."/>
            <person name="Chen F."/>
            <person name="Chiyoda S."/>
            <person name="Chovatia M."/>
            <person name="Davies K."/>
            <person name="Delmans M."/>
            <person name="Demura T."/>
            <person name="Dierschke T."/>
            <person name="Dolan L."/>
            <person name="Dorantes-Acosta A."/>
            <person name="Eklund D."/>
            <person name="Florent S."/>
            <person name="Flores-Sandoval E."/>
            <person name="Fujiyama A."/>
            <person name="Fukuzawa H."/>
            <person name="Galik B."/>
            <person name="Grimanelli D."/>
            <person name="Grimwood J."/>
            <person name="Grossniklaus U."/>
            <person name="Hamada T."/>
            <person name="Haseloff J."/>
            <person name="Hetherington A."/>
            <person name="Higo A."/>
            <person name="Hirakawa Y."/>
            <person name="Hundley H."/>
            <person name="Ikeda Y."/>
            <person name="Inoue K."/>
            <person name="Inoue S."/>
            <person name="Ishida S."/>
            <person name="Jia Q."/>
            <person name="Kakita M."/>
            <person name="Kanazawa T."/>
            <person name="Kawai Y."/>
            <person name="Kawashima T."/>
            <person name="Kennedy M."/>
            <person name="Kinose K."/>
            <person name="Kinoshita T."/>
            <person name="Kohara Y."/>
            <person name="Koide E."/>
            <person name="Komatsu K."/>
            <person name="Kopischke S."/>
            <person name="Kubo M."/>
            <person name="Kyozuka J."/>
            <person name="Lagercrantz U."/>
            <person name="Lin S."/>
            <person name="Lindquist E."/>
            <person name="Lipzen A."/>
            <person name="Lu C."/>
            <person name="Luna E."/>
            <person name="Martienssen R."/>
            <person name="Minamino N."/>
            <person name="Mizutani M."/>
            <person name="Mizutani M."/>
            <person name="Mochizuki N."/>
            <person name="Monte I."/>
            <person name="Mosher R."/>
            <person name="Nagasaki H."/>
            <person name="Nakagami H."/>
            <person name="Naramoto S."/>
            <person name="Nishitani K."/>
            <person name="Ohtani M."/>
            <person name="Okamoto T."/>
            <person name="Okumura M."/>
            <person name="Phillips J."/>
            <person name="Pollak B."/>
            <person name="Reinders A."/>
            <person name="Roevekamp M."/>
            <person name="Sano R."/>
            <person name="Sawa S."/>
            <person name="Schmid M."/>
            <person name="Shirakawa M."/>
            <person name="Solano R."/>
            <person name="Spunde A."/>
            <person name="Suetsugu N."/>
            <person name="Sugano S."/>
            <person name="Sugiyama A."/>
            <person name="Sun R."/>
            <person name="Suzuki Y."/>
            <person name="Takenaka M."/>
            <person name="Takezawa D."/>
            <person name="Tomogane H."/>
            <person name="Tsuzuki M."/>
            <person name="Ueda T."/>
            <person name="Umeda M."/>
            <person name="Ward J."/>
            <person name="Watanabe Y."/>
            <person name="Yazaki K."/>
            <person name="Yokoyama R."/>
            <person name="Yoshitake Y."/>
            <person name="Yotsui I."/>
            <person name="Zachgo S."/>
            <person name="Schmutz J."/>
        </authorList>
    </citation>
    <scope>NUCLEOTIDE SEQUENCE [LARGE SCALE GENOMIC DNA]</scope>
    <source>
        <strain evidence="2">cv. B-3</strain>
    </source>
</reference>
<name>A0A397Z7W9_BRACM</name>
<sequence length="73" mass="8173">MISFIICPFSAQNLIVACLSLPLDSSTSSSLISEFFEFHVTLATYDQSVIFKLFFNVSFHLSMILHPSNPDVL</sequence>
<organism evidence="1 2">
    <name type="scientific">Brassica campestris</name>
    <name type="common">Field mustard</name>
    <dbReference type="NCBI Taxonomy" id="3711"/>
    <lineage>
        <taxon>Eukaryota</taxon>
        <taxon>Viridiplantae</taxon>
        <taxon>Streptophyta</taxon>
        <taxon>Embryophyta</taxon>
        <taxon>Tracheophyta</taxon>
        <taxon>Spermatophyta</taxon>
        <taxon>Magnoliopsida</taxon>
        <taxon>eudicotyledons</taxon>
        <taxon>Gunneridae</taxon>
        <taxon>Pentapetalae</taxon>
        <taxon>rosids</taxon>
        <taxon>malvids</taxon>
        <taxon>Brassicales</taxon>
        <taxon>Brassicaceae</taxon>
        <taxon>Brassiceae</taxon>
        <taxon>Brassica</taxon>
    </lineage>
</organism>